<gene>
    <name evidence="3" type="ORF">WR25_06617</name>
</gene>
<dbReference type="PANTHER" id="PTHR22803">
    <property type="entry name" value="MANNOSE, PHOSPHOLIPASE, LECTIN RECEPTOR RELATED"/>
    <property type="match status" value="1"/>
</dbReference>
<dbReference type="PROSITE" id="PS00615">
    <property type="entry name" value="C_TYPE_LECTIN_1"/>
    <property type="match status" value="1"/>
</dbReference>
<protein>
    <recommendedName>
        <fullName evidence="2">C-type lectin domain-containing protein</fullName>
    </recommendedName>
</protein>
<accession>A0A2A2LUS1</accession>
<name>A0A2A2LUS1_9BILA</name>
<dbReference type="InterPro" id="IPR016187">
    <property type="entry name" value="CTDL_fold"/>
</dbReference>
<reference evidence="3 4" key="1">
    <citation type="journal article" date="2017" name="Curr. Biol.">
        <title>Genome architecture and evolution of a unichromosomal asexual nematode.</title>
        <authorList>
            <person name="Fradin H."/>
            <person name="Zegar C."/>
            <person name="Gutwein M."/>
            <person name="Lucas J."/>
            <person name="Kovtun M."/>
            <person name="Corcoran D."/>
            <person name="Baugh L.R."/>
            <person name="Kiontke K."/>
            <person name="Gunsalus K."/>
            <person name="Fitch D.H."/>
            <person name="Piano F."/>
        </authorList>
    </citation>
    <scope>NUCLEOTIDE SEQUENCE [LARGE SCALE GENOMIC DNA]</scope>
    <source>
        <strain evidence="3">PF1309</strain>
    </source>
</reference>
<dbReference type="InterPro" id="IPR016186">
    <property type="entry name" value="C-type_lectin-like/link_sf"/>
</dbReference>
<feature type="domain" description="C-type lectin" evidence="2">
    <location>
        <begin position="345"/>
        <end position="478"/>
    </location>
</feature>
<dbReference type="Proteomes" id="UP000218231">
    <property type="component" value="Unassembled WGS sequence"/>
</dbReference>
<evidence type="ECO:0000313" key="3">
    <source>
        <dbReference type="EMBL" id="PAV89982.1"/>
    </source>
</evidence>
<dbReference type="STRING" id="2018661.A0A2A2LUS1"/>
<organism evidence="3 4">
    <name type="scientific">Diploscapter pachys</name>
    <dbReference type="NCBI Taxonomy" id="2018661"/>
    <lineage>
        <taxon>Eukaryota</taxon>
        <taxon>Metazoa</taxon>
        <taxon>Ecdysozoa</taxon>
        <taxon>Nematoda</taxon>
        <taxon>Chromadorea</taxon>
        <taxon>Rhabditida</taxon>
        <taxon>Rhabditina</taxon>
        <taxon>Rhabditomorpha</taxon>
        <taxon>Rhabditoidea</taxon>
        <taxon>Rhabditidae</taxon>
        <taxon>Diploscapter</taxon>
    </lineage>
</organism>
<dbReference type="InterPro" id="IPR050111">
    <property type="entry name" value="C-type_lectin/snaclec_domain"/>
</dbReference>
<dbReference type="PROSITE" id="PS50041">
    <property type="entry name" value="C_TYPE_LECTIN_2"/>
    <property type="match status" value="1"/>
</dbReference>
<dbReference type="OrthoDB" id="5861981at2759"/>
<dbReference type="AlphaFoldDB" id="A0A2A2LUS1"/>
<dbReference type="SMART" id="SM00034">
    <property type="entry name" value="CLECT"/>
    <property type="match status" value="1"/>
</dbReference>
<dbReference type="Pfam" id="PF00059">
    <property type="entry name" value="Lectin_C"/>
    <property type="match status" value="1"/>
</dbReference>
<dbReference type="InterPro" id="IPR018378">
    <property type="entry name" value="C-type_lectin_CS"/>
</dbReference>
<dbReference type="SUPFAM" id="SSF56436">
    <property type="entry name" value="C-type lectin-like"/>
    <property type="match status" value="1"/>
</dbReference>
<comment type="caution">
    <text evidence="3">The sequence shown here is derived from an EMBL/GenBank/DDBJ whole genome shotgun (WGS) entry which is preliminary data.</text>
</comment>
<keyword evidence="1" id="KW-1015">Disulfide bond</keyword>
<dbReference type="EMBL" id="LIAE01006411">
    <property type="protein sequence ID" value="PAV89982.1"/>
    <property type="molecule type" value="Genomic_DNA"/>
</dbReference>
<dbReference type="CDD" id="cd00037">
    <property type="entry name" value="CLECT"/>
    <property type="match status" value="1"/>
</dbReference>
<evidence type="ECO:0000256" key="1">
    <source>
        <dbReference type="ARBA" id="ARBA00023157"/>
    </source>
</evidence>
<sequence length="493" mass="56285">MGIFLPIDPEYWRNNPNWFIPQMKTWLDYICRNHRDPAGPNQYINDLAISVIAVPDTSVSAFANPPDPNTNDTLLWYLLEPILPYFPGGDGLCQFDRVFIGTFGLAQNQGPDGEWVLELLVYPDFRANYLARQKAIAQEFADKVQQSTYPNVKWEWYVTPEMCLDYVNFDYYSSATDPKYTEMFDNVPGYYPQVSLDYIQDRLKYMFNTIASNLASSMPNACSTALNCPFGVGPQDHVGLGSLSSVKNYTKEDAIYWWDLLKPVFPFKNLTINVENFIRNTWPAANTWPRVSNDSYHSADCEEVKLREEYYVSKGYQLAPAWAINSWYDCNHPGQLVCDADWTLFKHYCYKKFHTGKTWTQANETCVQNGGQLVSIHSKAENDFVVSLNYDSSVESSIWIGYFDPFVYSYKDFPEEPFMGTANNTIIFRWSDNKPTDYLNWTPGWPGSINTTCSTCGQNCAAIYPANGGGQWGNAGCDWYAGAFVCKKNPTVQ</sequence>
<keyword evidence="4" id="KW-1185">Reference proteome</keyword>
<dbReference type="InterPro" id="IPR001304">
    <property type="entry name" value="C-type_lectin-like"/>
</dbReference>
<evidence type="ECO:0000259" key="2">
    <source>
        <dbReference type="PROSITE" id="PS50041"/>
    </source>
</evidence>
<dbReference type="Gene3D" id="3.10.100.10">
    <property type="entry name" value="Mannose-Binding Protein A, subunit A"/>
    <property type="match status" value="1"/>
</dbReference>
<evidence type="ECO:0000313" key="4">
    <source>
        <dbReference type="Proteomes" id="UP000218231"/>
    </source>
</evidence>
<proteinExistence type="predicted"/>